<dbReference type="Gene3D" id="3.30.450.40">
    <property type="match status" value="1"/>
</dbReference>
<evidence type="ECO:0000259" key="6">
    <source>
        <dbReference type="PROSITE" id="PS51078"/>
    </source>
</evidence>
<keyword evidence="3" id="KW-0804">Transcription</keyword>
<dbReference type="Pfam" id="PF01614">
    <property type="entry name" value="IclR_C"/>
    <property type="match status" value="1"/>
</dbReference>
<dbReference type="EMBL" id="CP097218">
    <property type="protein sequence ID" value="UQN29905.1"/>
    <property type="molecule type" value="Genomic_DNA"/>
</dbReference>
<name>A0ABY4N9K6_9MICO</name>
<dbReference type="InterPro" id="IPR050707">
    <property type="entry name" value="HTH_MetabolicPath_Reg"/>
</dbReference>
<dbReference type="InterPro" id="IPR036390">
    <property type="entry name" value="WH_DNA-bd_sf"/>
</dbReference>
<evidence type="ECO:0000256" key="2">
    <source>
        <dbReference type="ARBA" id="ARBA00023125"/>
    </source>
</evidence>
<gene>
    <name evidence="7" type="ORF">M4486_00700</name>
</gene>
<evidence type="ECO:0000313" key="7">
    <source>
        <dbReference type="EMBL" id="UQN29905.1"/>
    </source>
</evidence>
<dbReference type="InterPro" id="IPR014757">
    <property type="entry name" value="Tscrpt_reg_IclR_C"/>
</dbReference>
<dbReference type="InterPro" id="IPR036388">
    <property type="entry name" value="WH-like_DNA-bd_sf"/>
</dbReference>
<accession>A0ABY4N9K6</accession>
<protein>
    <submittedName>
        <fullName evidence="7">IclR family transcriptional regulator</fullName>
    </submittedName>
</protein>
<dbReference type="Pfam" id="PF09339">
    <property type="entry name" value="HTH_IclR"/>
    <property type="match status" value="1"/>
</dbReference>
<dbReference type="Gene3D" id="1.10.10.10">
    <property type="entry name" value="Winged helix-like DNA-binding domain superfamily/Winged helix DNA-binding domain"/>
    <property type="match status" value="1"/>
</dbReference>
<feature type="domain" description="HTH iclR-type" evidence="5">
    <location>
        <begin position="38"/>
        <end position="99"/>
    </location>
</feature>
<dbReference type="PROSITE" id="PS51077">
    <property type="entry name" value="HTH_ICLR"/>
    <property type="match status" value="1"/>
</dbReference>
<feature type="domain" description="IclR-ED" evidence="6">
    <location>
        <begin position="100"/>
        <end position="283"/>
    </location>
</feature>
<dbReference type="PANTHER" id="PTHR30136">
    <property type="entry name" value="HELIX-TURN-HELIX TRANSCRIPTIONAL REGULATOR, ICLR FAMILY"/>
    <property type="match status" value="1"/>
</dbReference>
<evidence type="ECO:0000256" key="4">
    <source>
        <dbReference type="SAM" id="MobiDB-lite"/>
    </source>
</evidence>
<dbReference type="RefSeq" id="WP_249479089.1">
    <property type="nucleotide sequence ID" value="NZ_CP097218.1"/>
</dbReference>
<evidence type="ECO:0000259" key="5">
    <source>
        <dbReference type="PROSITE" id="PS51077"/>
    </source>
</evidence>
<sequence>MTTVFNQKRGDEAPEGRGEAPERLGEDVSLDHHEDAPAGQIPRAFAVLEAVAAHGSSTARAIADATGIPLPTVYRLAQELIRAGYLVHLKDEKRFALGYQLHRLAVGLHEDLGIPRAVRNEVCAMHRDLGMASYLAIHRGTDFVVVFVADSPQSPRLSPMGFGFHESPHATAFGKVGLAALSIEERDDYLAGRTLMAHTDRTLTDPEVLRRQLDEISERGVAWEHQEFQSGTDCLAASFKADDGMLIGTVAVSAPVRAYEGRTRHIEDRVRACASRAGRAYRLGGHQG</sequence>
<dbReference type="PANTHER" id="PTHR30136:SF24">
    <property type="entry name" value="HTH-TYPE TRANSCRIPTIONAL REPRESSOR ALLR"/>
    <property type="match status" value="1"/>
</dbReference>
<evidence type="ECO:0000313" key="8">
    <source>
        <dbReference type="Proteomes" id="UP001055868"/>
    </source>
</evidence>
<organism evidence="7 8">
    <name type="scientific">Brachybacterium kimchii</name>
    <dbReference type="NCBI Taxonomy" id="2942909"/>
    <lineage>
        <taxon>Bacteria</taxon>
        <taxon>Bacillati</taxon>
        <taxon>Actinomycetota</taxon>
        <taxon>Actinomycetes</taxon>
        <taxon>Micrococcales</taxon>
        <taxon>Dermabacteraceae</taxon>
        <taxon>Brachybacterium</taxon>
    </lineage>
</organism>
<feature type="compositionally biased region" description="Basic and acidic residues" evidence="4">
    <location>
        <begin position="8"/>
        <end position="23"/>
    </location>
</feature>
<keyword evidence="8" id="KW-1185">Reference proteome</keyword>
<reference evidence="7" key="1">
    <citation type="submission" date="2022-05" db="EMBL/GenBank/DDBJ databases">
        <title>Genomic analysis of Brachybacterium sp. CBA3104.</title>
        <authorList>
            <person name="Roh S.W."/>
            <person name="Kim Y.B."/>
            <person name="Kim Y."/>
        </authorList>
    </citation>
    <scope>NUCLEOTIDE SEQUENCE</scope>
    <source>
        <strain evidence="7">CBA3104</strain>
    </source>
</reference>
<dbReference type="SUPFAM" id="SSF55781">
    <property type="entry name" value="GAF domain-like"/>
    <property type="match status" value="1"/>
</dbReference>
<dbReference type="InterPro" id="IPR029016">
    <property type="entry name" value="GAF-like_dom_sf"/>
</dbReference>
<dbReference type="Proteomes" id="UP001055868">
    <property type="component" value="Chromosome"/>
</dbReference>
<keyword evidence="2" id="KW-0238">DNA-binding</keyword>
<feature type="region of interest" description="Disordered" evidence="4">
    <location>
        <begin position="1"/>
        <end position="23"/>
    </location>
</feature>
<evidence type="ECO:0000256" key="3">
    <source>
        <dbReference type="ARBA" id="ARBA00023163"/>
    </source>
</evidence>
<dbReference type="PROSITE" id="PS51078">
    <property type="entry name" value="ICLR_ED"/>
    <property type="match status" value="1"/>
</dbReference>
<keyword evidence="1" id="KW-0805">Transcription regulation</keyword>
<dbReference type="SMART" id="SM00346">
    <property type="entry name" value="HTH_ICLR"/>
    <property type="match status" value="1"/>
</dbReference>
<dbReference type="SUPFAM" id="SSF46785">
    <property type="entry name" value="Winged helix' DNA-binding domain"/>
    <property type="match status" value="1"/>
</dbReference>
<proteinExistence type="predicted"/>
<evidence type="ECO:0000256" key="1">
    <source>
        <dbReference type="ARBA" id="ARBA00023015"/>
    </source>
</evidence>
<dbReference type="InterPro" id="IPR005471">
    <property type="entry name" value="Tscrpt_reg_IclR_N"/>
</dbReference>